<evidence type="ECO:0000256" key="6">
    <source>
        <dbReference type="SAM" id="Phobius"/>
    </source>
</evidence>
<comment type="similarity">
    <text evidence="2">Belongs to the CorA metal ion transporter (MIT) (TC 1.A.35) family.</text>
</comment>
<name>A0A0R2LCN2_9LACO</name>
<dbReference type="CDD" id="cd12827">
    <property type="entry name" value="EcCorA_ZntB-like_u2"/>
    <property type="match status" value="1"/>
</dbReference>
<dbReference type="GO" id="GO:0046873">
    <property type="term" value="F:metal ion transmembrane transporter activity"/>
    <property type="evidence" value="ECO:0007669"/>
    <property type="project" value="InterPro"/>
</dbReference>
<sequence>MLTPIEINNRFEWVDVQDENDSEHQRLIRSYKLTEEMYGYATDPSERARIEFDKDGGISLIIFNVITDESPEQATAPVGFLFKGKRVFTFTSGDTNYVHNLVINSSSSLKLPVIEEQEPIDAILGLMYKLTTTYLDKINAIDRRRAKIQQNLKINPEHSAINELMDLETKLVYYLTSLKANTSMLQDLQRTPVVPVNDDQREHITDIVVESQQGLEMAQMASEVVERVSNAYSKLIDNNLNNTMKFLTAYSIIMTVPTIVSGFFGENVKLPFETHQFGWQITVLIMVLLGFAVYLVLRHYKFFDR</sequence>
<gene>
    <name evidence="8" type="ORF">IV55_GL001392</name>
    <name evidence="7" type="ORF">LSI01_15060</name>
</gene>
<evidence type="ECO:0000256" key="4">
    <source>
        <dbReference type="ARBA" id="ARBA00022989"/>
    </source>
</evidence>
<dbReference type="GO" id="GO:0016020">
    <property type="term" value="C:membrane"/>
    <property type="evidence" value="ECO:0007669"/>
    <property type="project" value="UniProtKB-SubCell"/>
</dbReference>
<keyword evidence="4 6" id="KW-1133">Transmembrane helix</keyword>
<evidence type="ECO:0000256" key="5">
    <source>
        <dbReference type="ARBA" id="ARBA00023136"/>
    </source>
</evidence>
<dbReference type="PATRIC" id="fig|348151.3.peg.1430"/>
<dbReference type="InterPro" id="IPR045861">
    <property type="entry name" value="CorA_cytoplasmic_dom"/>
</dbReference>
<accession>A0A0R2LCN2</accession>
<keyword evidence="5 6" id="KW-0472">Membrane</keyword>
<comment type="caution">
    <text evidence="8">The sequence shown here is derived from an EMBL/GenBank/DDBJ whole genome shotgun (WGS) entry which is preliminary data.</text>
</comment>
<comment type="subcellular location">
    <subcellularLocation>
        <location evidence="1">Membrane</location>
        <topology evidence="1">Multi-pass membrane protein</topology>
    </subcellularLocation>
</comment>
<dbReference type="EMBL" id="BJUD01000037">
    <property type="protein sequence ID" value="GEK29195.1"/>
    <property type="molecule type" value="Genomic_DNA"/>
</dbReference>
<evidence type="ECO:0000313" key="10">
    <source>
        <dbReference type="Proteomes" id="UP000321429"/>
    </source>
</evidence>
<dbReference type="AlphaFoldDB" id="A0A0R2LCN2"/>
<keyword evidence="9" id="KW-1185">Reference proteome</keyword>
<protein>
    <submittedName>
        <fullName evidence="8">MIT family Mg2+ and Co2+ transporter</fullName>
    </submittedName>
    <submittedName>
        <fullName evidence="7">Magnesium transporter</fullName>
    </submittedName>
</protein>
<dbReference type="Proteomes" id="UP000051139">
    <property type="component" value="Unassembled WGS sequence"/>
</dbReference>
<dbReference type="Gene3D" id="3.30.460.20">
    <property type="entry name" value="CorA soluble domain-like"/>
    <property type="match status" value="1"/>
</dbReference>
<reference evidence="7 10" key="2">
    <citation type="submission" date="2019-07" db="EMBL/GenBank/DDBJ databases">
        <title>Whole genome shotgun sequence of Lactobacillus siliginis NBRC 101315.</title>
        <authorList>
            <person name="Hosoyama A."/>
            <person name="Uohara A."/>
            <person name="Ohji S."/>
            <person name="Ichikawa N."/>
        </authorList>
    </citation>
    <scope>NUCLEOTIDE SEQUENCE [LARGE SCALE GENOMIC DNA]</scope>
    <source>
        <strain evidence="7 10">NBRC 101315</strain>
    </source>
</reference>
<dbReference type="STRING" id="348151.IV55_GL001392"/>
<feature type="transmembrane region" description="Helical" evidence="6">
    <location>
        <begin position="277"/>
        <end position="297"/>
    </location>
</feature>
<evidence type="ECO:0000256" key="2">
    <source>
        <dbReference type="ARBA" id="ARBA00009765"/>
    </source>
</evidence>
<evidence type="ECO:0000313" key="7">
    <source>
        <dbReference type="EMBL" id="GEK29195.1"/>
    </source>
</evidence>
<dbReference type="Pfam" id="PF01544">
    <property type="entry name" value="CorA"/>
    <property type="match status" value="1"/>
</dbReference>
<dbReference type="EMBL" id="JQCB01000004">
    <property type="protein sequence ID" value="KRN96423.1"/>
    <property type="molecule type" value="Genomic_DNA"/>
</dbReference>
<dbReference type="SUPFAM" id="SSF143865">
    <property type="entry name" value="CorA soluble domain-like"/>
    <property type="match status" value="1"/>
</dbReference>
<dbReference type="PANTHER" id="PTHR47891:SF1">
    <property type="entry name" value="CORA-MAGNESIUM AND COBALT TRANSPORTER"/>
    <property type="match status" value="1"/>
</dbReference>
<reference evidence="8 9" key="1">
    <citation type="journal article" date="2015" name="Genome Announc.">
        <title>Expanding the biotechnology potential of lactobacilli through comparative genomics of 213 strains and associated genera.</title>
        <authorList>
            <person name="Sun Z."/>
            <person name="Harris H.M."/>
            <person name="McCann A."/>
            <person name="Guo C."/>
            <person name="Argimon S."/>
            <person name="Zhang W."/>
            <person name="Yang X."/>
            <person name="Jeffery I.B."/>
            <person name="Cooney J.C."/>
            <person name="Kagawa T.F."/>
            <person name="Liu W."/>
            <person name="Song Y."/>
            <person name="Salvetti E."/>
            <person name="Wrobel A."/>
            <person name="Rasinkangas P."/>
            <person name="Parkhill J."/>
            <person name="Rea M.C."/>
            <person name="O'Sullivan O."/>
            <person name="Ritari J."/>
            <person name="Douillard F.P."/>
            <person name="Paul Ross R."/>
            <person name="Yang R."/>
            <person name="Briner A.E."/>
            <person name="Felis G.E."/>
            <person name="de Vos W.M."/>
            <person name="Barrangou R."/>
            <person name="Klaenhammer T.R."/>
            <person name="Caufield P.W."/>
            <person name="Cui Y."/>
            <person name="Zhang H."/>
            <person name="O'Toole P.W."/>
        </authorList>
    </citation>
    <scope>NUCLEOTIDE SEQUENCE [LARGE SCALE GENOMIC DNA]</scope>
    <source>
        <strain evidence="8 9">DSM 22696</strain>
    </source>
</reference>
<dbReference type="InterPro" id="IPR045863">
    <property type="entry name" value="CorA_TM1_TM2"/>
</dbReference>
<proteinExistence type="inferred from homology"/>
<dbReference type="Proteomes" id="UP000321429">
    <property type="component" value="Unassembled WGS sequence"/>
</dbReference>
<dbReference type="InterPro" id="IPR002523">
    <property type="entry name" value="MgTranspt_CorA/ZnTranspt_ZntB"/>
</dbReference>
<dbReference type="Gene3D" id="1.20.58.340">
    <property type="entry name" value="Magnesium transport protein CorA, transmembrane region"/>
    <property type="match status" value="2"/>
</dbReference>
<dbReference type="SUPFAM" id="SSF144083">
    <property type="entry name" value="Magnesium transport protein CorA, transmembrane region"/>
    <property type="match status" value="1"/>
</dbReference>
<evidence type="ECO:0000313" key="9">
    <source>
        <dbReference type="Proteomes" id="UP000051139"/>
    </source>
</evidence>
<keyword evidence="3 6" id="KW-0812">Transmembrane</keyword>
<evidence type="ECO:0000313" key="8">
    <source>
        <dbReference type="EMBL" id="KRN96423.1"/>
    </source>
</evidence>
<dbReference type="OrthoDB" id="9803416at2"/>
<dbReference type="InterPro" id="IPR047199">
    <property type="entry name" value="CorA-like"/>
</dbReference>
<organism evidence="8 9">
    <name type="scientific">Furfurilactobacillus siliginis</name>
    <dbReference type="NCBI Taxonomy" id="348151"/>
    <lineage>
        <taxon>Bacteria</taxon>
        <taxon>Bacillati</taxon>
        <taxon>Bacillota</taxon>
        <taxon>Bacilli</taxon>
        <taxon>Lactobacillales</taxon>
        <taxon>Lactobacillaceae</taxon>
        <taxon>Furfurilactobacillus</taxon>
    </lineage>
</organism>
<feature type="transmembrane region" description="Helical" evidence="6">
    <location>
        <begin position="246"/>
        <end position="265"/>
    </location>
</feature>
<dbReference type="PANTHER" id="PTHR47891">
    <property type="entry name" value="TRANSPORTER-RELATED"/>
    <property type="match status" value="1"/>
</dbReference>
<evidence type="ECO:0000256" key="1">
    <source>
        <dbReference type="ARBA" id="ARBA00004141"/>
    </source>
</evidence>
<dbReference type="RefSeq" id="WP_057809668.1">
    <property type="nucleotide sequence ID" value="NZ_JQCB01000004.1"/>
</dbReference>
<evidence type="ECO:0000256" key="3">
    <source>
        <dbReference type="ARBA" id="ARBA00022692"/>
    </source>
</evidence>